<dbReference type="GeneID" id="69600625"/>
<gene>
    <name evidence="1" type="ORF">NCTC10911_01039</name>
</gene>
<dbReference type="OMA" id="FRGNWNV"/>
<reference evidence="1 2" key="1">
    <citation type="submission" date="2018-06" db="EMBL/GenBank/DDBJ databases">
        <authorList>
            <consortium name="Pathogen Informatics"/>
            <person name="Doyle S."/>
        </authorList>
    </citation>
    <scope>NUCLEOTIDE SEQUENCE [LARGE SCALE GENOMIC DNA]</scope>
    <source>
        <strain evidence="1 2">NCTC10911</strain>
    </source>
</reference>
<dbReference type="RefSeq" id="WP_010931438.1">
    <property type="nucleotide sequence ID" value="NZ_AP024746.1"/>
</dbReference>
<sequence>MSFTADLGKFAARAKGNIDTATRQATVLLAKGVILKSPFDTGRFRANWQFSAAGIQRATSMAVDPDGQVTLHRLVADIKQTRAGGVTYLSNSLPYAVPLENGWSKQAPQGMAKLTAQEFQRYVSQAAKDANK</sequence>
<dbReference type="EMBL" id="UFTT01000002">
    <property type="protein sequence ID" value="SUV64024.1"/>
    <property type="molecule type" value="Genomic_DNA"/>
</dbReference>
<organism evidence="1 2">
    <name type="scientific">Bordetella pertussis</name>
    <dbReference type="NCBI Taxonomy" id="520"/>
    <lineage>
        <taxon>Bacteria</taxon>
        <taxon>Pseudomonadati</taxon>
        <taxon>Pseudomonadota</taxon>
        <taxon>Betaproteobacteria</taxon>
        <taxon>Burkholderiales</taxon>
        <taxon>Alcaligenaceae</taxon>
        <taxon>Bordetella</taxon>
    </lineage>
</organism>
<protein>
    <submittedName>
        <fullName evidence="1">Uncharacterized protein</fullName>
    </submittedName>
</protein>
<proteinExistence type="predicted"/>
<accession>A0A0E8CND9</accession>
<dbReference type="Proteomes" id="UP000255014">
    <property type="component" value="Unassembled WGS sequence"/>
</dbReference>
<evidence type="ECO:0000313" key="1">
    <source>
        <dbReference type="EMBL" id="SUV64024.1"/>
    </source>
</evidence>
<name>A0A0E8CND9_BORPT</name>
<evidence type="ECO:0000313" key="2">
    <source>
        <dbReference type="Proteomes" id="UP000255014"/>
    </source>
</evidence>
<dbReference type="AlphaFoldDB" id="A0A0E8CND9"/>